<evidence type="ECO:0000256" key="2">
    <source>
        <dbReference type="ARBA" id="ARBA00004127"/>
    </source>
</evidence>
<evidence type="ECO:0000256" key="5">
    <source>
        <dbReference type="ARBA" id="ARBA00022679"/>
    </source>
</evidence>
<evidence type="ECO:0000256" key="4">
    <source>
        <dbReference type="ARBA" id="ARBA00012483"/>
    </source>
</evidence>
<evidence type="ECO:0000313" key="17">
    <source>
        <dbReference type="RefSeq" id="XP_013864632.1"/>
    </source>
</evidence>
<dbReference type="GO" id="GO:0016567">
    <property type="term" value="P:protein ubiquitination"/>
    <property type="evidence" value="ECO:0007669"/>
    <property type="project" value="UniProtKB-UniPathway"/>
</dbReference>
<dbReference type="GO" id="GO:0008270">
    <property type="term" value="F:zinc ion binding"/>
    <property type="evidence" value="ECO:0007669"/>
    <property type="project" value="UniProtKB-KW"/>
</dbReference>
<evidence type="ECO:0000259" key="15">
    <source>
        <dbReference type="PROSITE" id="PS51292"/>
    </source>
</evidence>
<dbReference type="InParanoid" id="A0A2I4BA88"/>
<keyword evidence="11 14" id="KW-1133">Transmembrane helix</keyword>
<dbReference type="PROSITE" id="PS51292">
    <property type="entry name" value="ZF_RING_CH"/>
    <property type="match status" value="1"/>
</dbReference>
<evidence type="ECO:0000256" key="14">
    <source>
        <dbReference type="SAM" id="Phobius"/>
    </source>
</evidence>
<evidence type="ECO:0000256" key="3">
    <source>
        <dbReference type="ARBA" id="ARBA00004906"/>
    </source>
</evidence>
<keyword evidence="7" id="KW-0479">Metal-binding</keyword>
<evidence type="ECO:0000256" key="8">
    <source>
        <dbReference type="ARBA" id="ARBA00022771"/>
    </source>
</evidence>
<accession>A0A2I4BA88</accession>
<dbReference type="InterPro" id="IPR011016">
    <property type="entry name" value="Znf_RING-CH"/>
</dbReference>
<feature type="transmembrane region" description="Helical" evidence="14">
    <location>
        <begin position="180"/>
        <end position="201"/>
    </location>
</feature>
<evidence type="ECO:0000256" key="6">
    <source>
        <dbReference type="ARBA" id="ARBA00022692"/>
    </source>
</evidence>
<keyword evidence="6 14" id="KW-0812">Transmembrane</keyword>
<organism evidence="16 17">
    <name type="scientific">Austrofundulus limnaeus</name>
    <name type="common">Annual killifish</name>
    <dbReference type="NCBI Taxonomy" id="52670"/>
    <lineage>
        <taxon>Eukaryota</taxon>
        <taxon>Metazoa</taxon>
        <taxon>Chordata</taxon>
        <taxon>Craniata</taxon>
        <taxon>Vertebrata</taxon>
        <taxon>Euteleostomi</taxon>
        <taxon>Actinopterygii</taxon>
        <taxon>Neopterygii</taxon>
        <taxon>Teleostei</taxon>
        <taxon>Neoteleostei</taxon>
        <taxon>Acanthomorphata</taxon>
        <taxon>Ovalentaria</taxon>
        <taxon>Atherinomorphae</taxon>
        <taxon>Cyprinodontiformes</taxon>
        <taxon>Rivulidae</taxon>
        <taxon>Austrofundulus</taxon>
    </lineage>
</organism>
<gene>
    <name evidence="17" type="primary">LOC106518079</name>
</gene>
<dbReference type="OrthoDB" id="264354at2759"/>
<evidence type="ECO:0000256" key="9">
    <source>
        <dbReference type="ARBA" id="ARBA00022786"/>
    </source>
</evidence>
<dbReference type="KEGG" id="alim:106518079"/>
<dbReference type="GO" id="GO:0061630">
    <property type="term" value="F:ubiquitin protein ligase activity"/>
    <property type="evidence" value="ECO:0007669"/>
    <property type="project" value="UniProtKB-EC"/>
</dbReference>
<dbReference type="RefSeq" id="XP_013864632.1">
    <property type="nucleotide sequence ID" value="XM_014009178.1"/>
</dbReference>
<dbReference type="UniPathway" id="UPA00143"/>
<dbReference type="SUPFAM" id="SSF57850">
    <property type="entry name" value="RING/U-box"/>
    <property type="match status" value="1"/>
</dbReference>
<dbReference type="GO" id="GO:0012505">
    <property type="term" value="C:endomembrane system"/>
    <property type="evidence" value="ECO:0007669"/>
    <property type="project" value="UniProtKB-SubCell"/>
</dbReference>
<reference evidence="17" key="1">
    <citation type="submission" date="2025-08" db="UniProtKB">
        <authorList>
            <consortium name="RefSeq"/>
        </authorList>
    </citation>
    <scope>IDENTIFICATION</scope>
</reference>
<evidence type="ECO:0000256" key="10">
    <source>
        <dbReference type="ARBA" id="ARBA00022833"/>
    </source>
</evidence>
<keyword evidence="9" id="KW-0833">Ubl conjugation pathway</keyword>
<keyword evidence="12 14" id="KW-0472">Membrane</keyword>
<evidence type="ECO:0000256" key="13">
    <source>
        <dbReference type="SAM" id="MobiDB-lite"/>
    </source>
</evidence>
<evidence type="ECO:0000313" key="16">
    <source>
        <dbReference type="Proteomes" id="UP000192220"/>
    </source>
</evidence>
<evidence type="ECO:0000256" key="12">
    <source>
        <dbReference type="ARBA" id="ARBA00023136"/>
    </source>
</evidence>
<protein>
    <recommendedName>
        <fullName evidence="4">RING-type E3 ubiquitin transferase</fullName>
        <ecNumber evidence="4">2.3.2.27</ecNumber>
    </recommendedName>
</protein>
<comment type="pathway">
    <text evidence="3">Protein modification; protein ubiquitination.</text>
</comment>
<feature type="domain" description="RING-CH-type" evidence="15">
    <location>
        <begin position="97"/>
        <end position="157"/>
    </location>
</feature>
<name>A0A2I4BA88_AUSLI</name>
<comment type="subcellular location">
    <subcellularLocation>
        <location evidence="2">Endomembrane system</location>
        <topology evidence="2">Multi-pass membrane protein</topology>
    </subcellularLocation>
</comment>
<dbReference type="EC" id="2.3.2.27" evidence="4"/>
<dbReference type="PANTHER" id="PTHR46053:SF4">
    <property type="entry name" value="E3 UBIQUITIN-PROTEIN LIGASE MARCHF9"/>
    <property type="match status" value="1"/>
</dbReference>
<dbReference type="InterPro" id="IPR013083">
    <property type="entry name" value="Znf_RING/FYVE/PHD"/>
</dbReference>
<sequence length="234" mass="26171">MFKYRIQMLFNEVLLLMRSDPSRRADPGSSTHIRMRGFAIGGCGWPQMSCSHQAGGEDEEDDHGSKARPRSLAVEEKEGAKAQDGALDAGSPRSLCESGTRTPQCRICFQGPEKGELLSPCRCDGSVRCTHQSCLIRWISERGSWSCELCYFKYQVLAISTKNPLQWQAISLTVIEKVQIAAIVLGSLFLIASVSWLVWSSLSPSARWQRQDLLFQICYSMYGFMDIVCVGEKE</sequence>
<dbReference type="STRING" id="52670.A0A2I4BA88"/>
<keyword evidence="8" id="KW-0863">Zinc-finger</keyword>
<dbReference type="Gene3D" id="3.30.40.10">
    <property type="entry name" value="Zinc/RING finger domain, C3HC4 (zinc finger)"/>
    <property type="match status" value="1"/>
</dbReference>
<proteinExistence type="predicted"/>
<dbReference type="Pfam" id="PF12906">
    <property type="entry name" value="RINGv"/>
    <property type="match status" value="1"/>
</dbReference>
<keyword evidence="5" id="KW-0808">Transferase</keyword>
<evidence type="ECO:0000256" key="11">
    <source>
        <dbReference type="ARBA" id="ARBA00022989"/>
    </source>
</evidence>
<feature type="region of interest" description="Disordered" evidence="13">
    <location>
        <begin position="50"/>
        <end position="100"/>
    </location>
</feature>
<dbReference type="Proteomes" id="UP000192220">
    <property type="component" value="Unplaced"/>
</dbReference>
<dbReference type="PANTHER" id="PTHR46053">
    <property type="entry name" value="E3 UBIQUITIN-PROTEIN LIGASE MARCH4-LIKE"/>
    <property type="match status" value="1"/>
</dbReference>
<keyword evidence="10" id="KW-0862">Zinc</keyword>
<dbReference type="GeneID" id="106518079"/>
<comment type="catalytic activity">
    <reaction evidence="1">
        <text>S-ubiquitinyl-[E2 ubiquitin-conjugating enzyme]-L-cysteine + [acceptor protein]-L-lysine = [E2 ubiquitin-conjugating enzyme]-L-cysteine + N(6)-ubiquitinyl-[acceptor protein]-L-lysine.</text>
        <dbReference type="EC" id="2.3.2.27"/>
    </reaction>
</comment>
<evidence type="ECO:0000256" key="7">
    <source>
        <dbReference type="ARBA" id="ARBA00022723"/>
    </source>
</evidence>
<dbReference type="InterPro" id="IPR046356">
    <property type="entry name" value="MARCHF4/9/11"/>
</dbReference>
<dbReference type="AlphaFoldDB" id="A0A2I4BA88"/>
<dbReference type="SMART" id="SM00744">
    <property type="entry name" value="RINGv"/>
    <property type="match status" value="1"/>
</dbReference>
<keyword evidence="16" id="KW-1185">Reference proteome</keyword>
<evidence type="ECO:0000256" key="1">
    <source>
        <dbReference type="ARBA" id="ARBA00000900"/>
    </source>
</evidence>
<feature type="non-terminal residue" evidence="17">
    <location>
        <position position="234"/>
    </location>
</feature>